<dbReference type="HOGENOM" id="CLU_046737_8_3_14"/>
<dbReference type="Pfam" id="PF00011">
    <property type="entry name" value="HSP20"/>
    <property type="match status" value="1"/>
</dbReference>
<dbReference type="PROSITE" id="PS01031">
    <property type="entry name" value="SHSP"/>
    <property type="match status" value="1"/>
</dbReference>
<sequence length="138" mass="16360">MIKMLFNLIDSEKDLFEDLFAGIQPTNLNHMMKTDIQEKDDKYLITVELPGFQKENIKVALEKGYLIVEAKTNQENEKKERNFLRKERLQGIFRRNFYLGKGFSLEDIQGRLEEGLLKLSVTKKDTKEVKEKRYLELK</sequence>
<dbReference type="KEGG" id="nzs:SLY_0551"/>
<organism evidence="4 5">
    <name type="scientific">Strawberry lethal yellows phytoplasma (CPA) str. NZSb11</name>
    <dbReference type="NCBI Taxonomy" id="980422"/>
    <lineage>
        <taxon>Bacteria</taxon>
        <taxon>Bacillati</taxon>
        <taxon>Mycoplasmatota</taxon>
        <taxon>Mollicutes</taxon>
        <taxon>Acholeplasmatales</taxon>
        <taxon>Acholeplasmataceae</taxon>
        <taxon>Candidatus Phytoplasma</taxon>
        <taxon>16SrXII (Stolbur group)</taxon>
    </lineage>
</organism>
<proteinExistence type="inferred from homology"/>
<dbReference type="InterPro" id="IPR031107">
    <property type="entry name" value="Small_HSP"/>
</dbReference>
<evidence type="ECO:0000256" key="1">
    <source>
        <dbReference type="PROSITE-ProRule" id="PRU00285"/>
    </source>
</evidence>
<dbReference type="AlphaFoldDB" id="R4RME5"/>
<dbReference type="SUPFAM" id="SSF49764">
    <property type="entry name" value="HSP20-like chaperones"/>
    <property type="match status" value="1"/>
</dbReference>
<reference evidence="4 5" key="1">
    <citation type="journal article" date="2013" name="BMC Genomics">
        <title>Comparison of the complete genome sequence of two closely related isolates of 'Candidatus Phytoplasma australiense' reveals genome plasticity.</title>
        <authorList>
            <person name="Andersen M.T."/>
            <person name="Liefting L.W."/>
            <person name="Havukkala I."/>
            <person name="Beever R.E."/>
        </authorList>
    </citation>
    <scope>NUCLEOTIDE SEQUENCE [LARGE SCALE GENOMIC DNA]</scope>
    <source>
        <strain evidence="4 5">NZSb11</strain>
    </source>
</reference>
<dbReference type="InterPro" id="IPR002068">
    <property type="entry name" value="A-crystallin/Hsp20_dom"/>
</dbReference>
<keyword evidence="5" id="KW-1185">Reference proteome</keyword>
<feature type="domain" description="SHSP" evidence="3">
    <location>
        <begin position="25"/>
        <end position="138"/>
    </location>
</feature>
<comment type="similarity">
    <text evidence="1 2">Belongs to the small heat shock protein (HSP20) family.</text>
</comment>
<dbReference type="PATRIC" id="fig|980422.3.peg.503"/>
<evidence type="ECO:0000313" key="4">
    <source>
        <dbReference type="EMBL" id="AGL90470.1"/>
    </source>
</evidence>
<dbReference type="InterPro" id="IPR008978">
    <property type="entry name" value="HSP20-like_chaperone"/>
</dbReference>
<evidence type="ECO:0000256" key="2">
    <source>
        <dbReference type="RuleBase" id="RU003616"/>
    </source>
</evidence>
<dbReference type="Gene3D" id="2.60.40.790">
    <property type="match status" value="1"/>
</dbReference>
<dbReference type="Proteomes" id="UP000013941">
    <property type="component" value="Chromosome"/>
</dbReference>
<protein>
    <submittedName>
        <fullName evidence="4">Putative Hsp20-family chaperone</fullName>
    </submittedName>
</protein>
<name>R4RME5_PHYAS</name>
<accession>R4RME5</accession>
<evidence type="ECO:0000313" key="5">
    <source>
        <dbReference type="Proteomes" id="UP000013941"/>
    </source>
</evidence>
<evidence type="ECO:0000259" key="3">
    <source>
        <dbReference type="PROSITE" id="PS01031"/>
    </source>
</evidence>
<dbReference type="PANTHER" id="PTHR11527">
    <property type="entry name" value="HEAT-SHOCK PROTEIN 20 FAMILY MEMBER"/>
    <property type="match status" value="1"/>
</dbReference>
<gene>
    <name evidence="4" type="ORF">SLY_0551</name>
</gene>
<dbReference type="EMBL" id="CP002548">
    <property type="protein sequence ID" value="AGL90470.1"/>
    <property type="molecule type" value="Genomic_DNA"/>
</dbReference>